<feature type="region of interest" description="Disordered" evidence="1">
    <location>
        <begin position="98"/>
        <end position="119"/>
    </location>
</feature>
<evidence type="ECO:0000313" key="2">
    <source>
        <dbReference type="EMBL" id="TIB13269.1"/>
    </source>
</evidence>
<protein>
    <submittedName>
        <fullName evidence="2">Uncharacterized protein</fullName>
    </submittedName>
</protein>
<accession>A0A4T0HK53</accession>
<evidence type="ECO:0000313" key="5">
    <source>
        <dbReference type="Proteomes" id="UP000310689"/>
    </source>
</evidence>
<sequence length="195" mass="21514">MAILTIVGALIIILVTLYLFKYDAPPLQPASIIVAPSEDDEIVVNDDDDGWMDSGIQVTHTDHSETLNMRPLSNIPKSANNNNPHNIRSSWIEICNPKHTHPTTHSSKLRGLPSSPRPPSFYPLNLPSSNNFTLTGLPTSVRPLSPSPVIDENAPLATTQDDSAAQRFIDRRSKILSYTQHNRSSFVAGDDIKLR</sequence>
<reference evidence="4 5" key="1">
    <citation type="submission" date="2019-03" db="EMBL/GenBank/DDBJ databases">
        <title>Sequencing 23 genomes of Wallemia ichthyophaga.</title>
        <authorList>
            <person name="Gostincar C."/>
        </authorList>
    </citation>
    <scope>NUCLEOTIDE SEQUENCE [LARGE SCALE GENOMIC DNA]</scope>
    <source>
        <strain evidence="3 5">EXF-6200</strain>
        <strain evidence="2 4">EXF-8621</strain>
    </source>
</reference>
<dbReference type="OrthoDB" id="3361769at2759"/>
<comment type="caution">
    <text evidence="2">The sequence shown here is derived from an EMBL/GenBank/DDBJ whole genome shotgun (WGS) entry which is preliminary data.</text>
</comment>
<dbReference type="Proteomes" id="UP000306954">
    <property type="component" value="Unassembled WGS sequence"/>
</dbReference>
<evidence type="ECO:0000256" key="1">
    <source>
        <dbReference type="SAM" id="MobiDB-lite"/>
    </source>
</evidence>
<organism evidence="2 4">
    <name type="scientific">Wallemia ichthyophaga</name>
    <dbReference type="NCBI Taxonomy" id="245174"/>
    <lineage>
        <taxon>Eukaryota</taxon>
        <taxon>Fungi</taxon>
        <taxon>Dikarya</taxon>
        <taxon>Basidiomycota</taxon>
        <taxon>Wallemiomycotina</taxon>
        <taxon>Wallemiomycetes</taxon>
        <taxon>Wallemiales</taxon>
        <taxon>Wallemiaceae</taxon>
        <taxon>Wallemia</taxon>
    </lineage>
</organism>
<gene>
    <name evidence="3" type="ORF">E3P86_03085</name>
    <name evidence="2" type="ORF">E3P90_01700</name>
</gene>
<dbReference type="EMBL" id="SPOI01000197">
    <property type="protein sequence ID" value="TIB32695.1"/>
    <property type="molecule type" value="Genomic_DNA"/>
</dbReference>
<evidence type="ECO:0000313" key="4">
    <source>
        <dbReference type="Proteomes" id="UP000306954"/>
    </source>
</evidence>
<dbReference type="EMBL" id="SPOF01000015">
    <property type="protein sequence ID" value="TIB13269.1"/>
    <property type="molecule type" value="Genomic_DNA"/>
</dbReference>
<name>A0A4T0HK53_WALIC</name>
<dbReference type="AlphaFoldDB" id="A0A4T0HK53"/>
<dbReference type="Proteomes" id="UP000310689">
    <property type="component" value="Unassembled WGS sequence"/>
</dbReference>
<proteinExistence type="predicted"/>
<evidence type="ECO:0000313" key="3">
    <source>
        <dbReference type="EMBL" id="TIB32695.1"/>
    </source>
</evidence>